<accession>A0A5P9JV85</accession>
<dbReference type="RefSeq" id="WP_152585006.1">
    <property type="nucleotide sequence ID" value="NZ_CP045423.1"/>
</dbReference>
<proteinExistence type="predicted"/>
<reference evidence="1 2" key="1">
    <citation type="submission" date="2019-10" db="EMBL/GenBank/DDBJ databases">
        <title>Isolation, Identification of Microvirga thermotolerans HR1, a novel thermophilic bacterium and Comparative Genomics of the genus Microvirga.</title>
        <authorList>
            <person name="Li J."/>
            <person name="Zhang W."/>
            <person name="Lin M."/>
            <person name="Wang J."/>
        </authorList>
    </citation>
    <scope>NUCLEOTIDE SEQUENCE [LARGE SCALE GENOMIC DNA]</scope>
    <source>
        <strain evidence="1 2">HR1</strain>
    </source>
</reference>
<evidence type="ECO:0000313" key="2">
    <source>
        <dbReference type="Proteomes" id="UP000325614"/>
    </source>
</evidence>
<dbReference type="EMBL" id="CP045423">
    <property type="protein sequence ID" value="QFU15360.1"/>
    <property type="molecule type" value="Genomic_DNA"/>
</dbReference>
<organism evidence="1 2">
    <name type="scientific">Microvirga thermotolerans</name>
    <dbReference type="NCBI Taxonomy" id="2651334"/>
    <lineage>
        <taxon>Bacteria</taxon>
        <taxon>Pseudomonadati</taxon>
        <taxon>Pseudomonadota</taxon>
        <taxon>Alphaproteobacteria</taxon>
        <taxon>Hyphomicrobiales</taxon>
        <taxon>Methylobacteriaceae</taxon>
        <taxon>Microvirga</taxon>
    </lineage>
</organism>
<dbReference type="AlphaFoldDB" id="A0A5P9JV85"/>
<keyword evidence="2" id="KW-1185">Reference proteome</keyword>
<evidence type="ECO:0000313" key="1">
    <source>
        <dbReference type="EMBL" id="QFU15360.1"/>
    </source>
</evidence>
<sequence length="180" mass="19000">MRLRFTCPVILSLCLASCGYIPRPVEGVPPGAPWEALPLRKWLAEDRAEPIAMAFCAPPGCAPGLAVGVVRLTGRDADTAEAVLKDPSVLVRVLQAPSRKAASDRKRPVRTLAETVPLEEGALRGFAISLAPADGSKRPAYGAALGRRMGDELLAALVVGEDEASVRATLKEVAKRELGP</sequence>
<protein>
    <submittedName>
        <fullName evidence="1">Uncharacterized protein</fullName>
    </submittedName>
</protein>
<dbReference type="Proteomes" id="UP000325614">
    <property type="component" value="Chromosome"/>
</dbReference>
<dbReference type="KEGG" id="mico:GDR74_03480"/>
<gene>
    <name evidence="1" type="ORF">GDR74_03480</name>
</gene>
<name>A0A5P9JV85_9HYPH</name>